<name>A0A2U8WCA6_9HYPH</name>
<protein>
    <recommendedName>
        <fullName evidence="1">Helix-turn-helix domain-containing protein</fullName>
    </recommendedName>
</protein>
<dbReference type="Gene3D" id="1.10.10.10">
    <property type="entry name" value="Winged helix-like DNA-binding domain superfamily/Winged helix DNA-binding domain"/>
    <property type="match status" value="1"/>
</dbReference>
<dbReference type="EMBL" id="CP029550">
    <property type="protein sequence ID" value="AWN43814.1"/>
    <property type="molecule type" value="Genomic_DNA"/>
</dbReference>
<dbReference type="KEGG" id="mets:DK389_28960"/>
<organism evidence="2 3">
    <name type="scientific">Methylobacterium durans</name>
    <dbReference type="NCBI Taxonomy" id="2202825"/>
    <lineage>
        <taxon>Bacteria</taxon>
        <taxon>Pseudomonadati</taxon>
        <taxon>Pseudomonadota</taxon>
        <taxon>Alphaproteobacteria</taxon>
        <taxon>Hyphomicrobiales</taxon>
        <taxon>Methylobacteriaceae</taxon>
        <taxon>Methylobacterium</taxon>
    </lineage>
</organism>
<evidence type="ECO:0000313" key="2">
    <source>
        <dbReference type="EMBL" id="AWN43814.1"/>
    </source>
</evidence>
<dbReference type="InterPro" id="IPR009061">
    <property type="entry name" value="DNA-bd_dom_put_sf"/>
</dbReference>
<keyword evidence="3" id="KW-1185">Reference proteome</keyword>
<dbReference type="Proteomes" id="UP000245926">
    <property type="component" value="Chromosome"/>
</dbReference>
<dbReference type="InterPro" id="IPR036388">
    <property type="entry name" value="WH-like_DNA-bd_sf"/>
</dbReference>
<dbReference type="SUPFAM" id="SSF46955">
    <property type="entry name" value="Putative DNA-binding domain"/>
    <property type="match status" value="1"/>
</dbReference>
<gene>
    <name evidence="2" type="ORF">DK389_28960</name>
</gene>
<evidence type="ECO:0000313" key="3">
    <source>
        <dbReference type="Proteomes" id="UP000245926"/>
    </source>
</evidence>
<proteinExistence type="predicted"/>
<dbReference type="Pfam" id="PF12728">
    <property type="entry name" value="HTH_17"/>
    <property type="match status" value="1"/>
</dbReference>
<dbReference type="OrthoDB" id="7996910at2"/>
<sequence>MIGFLHPRNAHFVGNFLDDTHANLCKLAIRRRPQPANQLQWGTDVIKISKAKLSVQTPATETPSAGGGREDFVSGRYATEDQVASALGVSRRTVARWCLAGHGPPRIKIGKVILFDLAKLPDWLAMYERQPVRLERRS</sequence>
<reference evidence="3" key="1">
    <citation type="submission" date="2018-05" db="EMBL/GenBank/DDBJ databases">
        <title>Complete Genome Sequence of Methylobacterium sp. 17SD2-17.</title>
        <authorList>
            <person name="Srinivasan S."/>
        </authorList>
    </citation>
    <scope>NUCLEOTIDE SEQUENCE [LARGE SCALE GENOMIC DNA]</scope>
    <source>
        <strain evidence="3">17SD2-17</strain>
    </source>
</reference>
<accession>A0A2U8WCA6</accession>
<dbReference type="AlphaFoldDB" id="A0A2U8WCA6"/>
<dbReference type="InterPro" id="IPR041657">
    <property type="entry name" value="HTH_17"/>
</dbReference>
<evidence type="ECO:0000259" key="1">
    <source>
        <dbReference type="Pfam" id="PF12728"/>
    </source>
</evidence>
<feature type="domain" description="Helix-turn-helix" evidence="1">
    <location>
        <begin position="81"/>
        <end position="125"/>
    </location>
</feature>